<sequence>MSKSRIDSVLKKWEIMNLIKLAKDRDDALREILRAATSDDPNLRLASLSALLDVVRGANWRERKRILELGFDVLVDALSTDDPGVIWRTLEILATLLKNNPLSGARLLKLVRALMPLSETENVLIWDGILKVVDNVMAPYIDNETAEELRNILQRGTRREAIIVAEILLETGAIDKNHWTVIVENVAEALLSGEPVLVDAGLVASVKISKLPPVYPMDILIKELFPALRKLIADCNDQIRKARTIEAFDRLRETLVRYYRVRPREAQRAAEELMSLGLVDEALLISSAAGTTLASSWATYRGRGRL</sequence>
<dbReference type="SUPFAM" id="SSF48371">
    <property type="entry name" value="ARM repeat"/>
    <property type="match status" value="1"/>
</dbReference>
<dbReference type="Gene3D" id="1.25.10.10">
    <property type="entry name" value="Leucine-rich Repeat Variant"/>
    <property type="match status" value="1"/>
</dbReference>
<dbReference type="RefSeq" id="WP_050002614.1">
    <property type="nucleotide sequence ID" value="NZ_CP008887.1"/>
</dbReference>
<dbReference type="GeneID" id="25152672"/>
<dbReference type="OrthoDB" id="93790at2157"/>
<keyword evidence="2" id="KW-1185">Reference proteome</keyword>
<reference evidence="1 2" key="1">
    <citation type="journal article" date="2015" name="Int. J. Syst. Evol. Microbiol.">
        <title>Thermococcus eurythermalis sp. nov., a conditional piezophilic hyperthermophilic archaeon with a wide temperature range isolated from an oil-immersed chimney in the Guaymas Basin.</title>
        <authorList>
            <person name="Zhao W."/>
            <person name="Zeng X."/>
            <person name="Xiao X."/>
        </authorList>
    </citation>
    <scope>NUCLEOTIDE SEQUENCE [LARGE SCALE GENOMIC DNA]</scope>
    <source>
        <strain evidence="1 2">A501</strain>
    </source>
</reference>
<dbReference type="Proteomes" id="UP000029980">
    <property type="component" value="Chromosome"/>
</dbReference>
<dbReference type="InterPro" id="IPR016024">
    <property type="entry name" value="ARM-type_fold"/>
</dbReference>
<evidence type="ECO:0008006" key="3">
    <source>
        <dbReference type="Google" id="ProtNLM"/>
    </source>
</evidence>
<proteinExistence type="predicted"/>
<evidence type="ECO:0000313" key="1">
    <source>
        <dbReference type="EMBL" id="AIU69635.1"/>
    </source>
</evidence>
<protein>
    <recommendedName>
        <fullName evidence="3">HEAT repeat domain-containing protein</fullName>
    </recommendedName>
</protein>
<dbReference type="AlphaFoldDB" id="A0A097QT30"/>
<evidence type="ECO:0000313" key="2">
    <source>
        <dbReference type="Proteomes" id="UP000029980"/>
    </source>
</evidence>
<dbReference type="KEGG" id="teu:TEU_04380"/>
<dbReference type="HOGENOM" id="CLU_907990_0_0_2"/>
<dbReference type="EMBL" id="CP008887">
    <property type="protein sequence ID" value="AIU69635.1"/>
    <property type="molecule type" value="Genomic_DNA"/>
</dbReference>
<accession>A0A097QT30</accession>
<name>A0A097QT30_9EURY</name>
<organism evidence="1 2">
    <name type="scientific">Thermococcus eurythermalis</name>
    <dbReference type="NCBI Taxonomy" id="1505907"/>
    <lineage>
        <taxon>Archaea</taxon>
        <taxon>Methanobacteriati</taxon>
        <taxon>Methanobacteriota</taxon>
        <taxon>Thermococci</taxon>
        <taxon>Thermococcales</taxon>
        <taxon>Thermococcaceae</taxon>
        <taxon>Thermococcus</taxon>
    </lineage>
</organism>
<dbReference type="InterPro" id="IPR011989">
    <property type="entry name" value="ARM-like"/>
</dbReference>
<gene>
    <name evidence="1" type="ORF">TEU_04380</name>
</gene>